<dbReference type="InterPro" id="IPR007428">
    <property type="entry name" value="MlaA"/>
</dbReference>
<evidence type="ECO:0000313" key="3">
    <source>
        <dbReference type="Proteomes" id="UP000192906"/>
    </source>
</evidence>
<accession>A0A1X7CWQ1</accession>
<name>A0A1X7CWQ1_9BACT</name>
<dbReference type="RefSeq" id="WP_137982500.1">
    <property type="nucleotide sequence ID" value="NZ_FWZU01000002.1"/>
</dbReference>
<proteinExistence type="predicted"/>
<organism evidence="2 3">
    <name type="scientific">Desulfovibrio gilichinskyi</name>
    <dbReference type="NCBI Taxonomy" id="1519643"/>
    <lineage>
        <taxon>Bacteria</taxon>
        <taxon>Pseudomonadati</taxon>
        <taxon>Thermodesulfobacteriota</taxon>
        <taxon>Desulfovibrionia</taxon>
        <taxon>Desulfovibrionales</taxon>
        <taxon>Desulfovibrionaceae</taxon>
        <taxon>Desulfovibrio</taxon>
    </lineage>
</organism>
<dbReference type="SUPFAM" id="SSF53474">
    <property type="entry name" value="alpha/beta-Hydrolases"/>
    <property type="match status" value="1"/>
</dbReference>
<dbReference type="GO" id="GO:0016020">
    <property type="term" value="C:membrane"/>
    <property type="evidence" value="ECO:0007669"/>
    <property type="project" value="InterPro"/>
</dbReference>
<keyword evidence="1" id="KW-1133">Transmembrane helix</keyword>
<keyword evidence="3" id="KW-1185">Reference proteome</keyword>
<dbReference type="Proteomes" id="UP000192906">
    <property type="component" value="Unassembled WGS sequence"/>
</dbReference>
<dbReference type="STRING" id="1519643.SAMN06295933_1357"/>
<keyword evidence="1" id="KW-0812">Transmembrane</keyword>
<reference evidence="3" key="1">
    <citation type="submission" date="2017-04" db="EMBL/GenBank/DDBJ databases">
        <authorList>
            <person name="Varghese N."/>
            <person name="Submissions S."/>
        </authorList>
    </citation>
    <scope>NUCLEOTIDE SEQUENCE [LARGE SCALE GENOMIC DNA]</scope>
    <source>
        <strain evidence="3">K3S</strain>
    </source>
</reference>
<dbReference type="InterPro" id="IPR029058">
    <property type="entry name" value="AB_hydrolase_fold"/>
</dbReference>
<protein>
    <submittedName>
        <fullName evidence="2">Alpha/beta hydrolase fold</fullName>
    </submittedName>
</protein>
<dbReference type="AlphaFoldDB" id="A0A1X7CWQ1"/>
<keyword evidence="1" id="KW-0472">Membrane</keyword>
<dbReference type="EMBL" id="FWZU01000002">
    <property type="protein sequence ID" value="SMF04445.1"/>
    <property type="molecule type" value="Genomic_DNA"/>
</dbReference>
<keyword evidence="2" id="KW-0378">Hydrolase</keyword>
<dbReference type="Gene3D" id="3.40.50.1820">
    <property type="entry name" value="alpha/beta hydrolase"/>
    <property type="match status" value="1"/>
</dbReference>
<gene>
    <name evidence="2" type="ORF">SAMN06295933_1357</name>
</gene>
<dbReference type="OrthoDB" id="7328659at2"/>
<evidence type="ECO:0000256" key="1">
    <source>
        <dbReference type="SAM" id="Phobius"/>
    </source>
</evidence>
<dbReference type="PANTHER" id="PTHR30035:SF1">
    <property type="entry name" value="AB HYDROLASE-1 DOMAIN-CONTAINING PROTEIN"/>
    <property type="match status" value="1"/>
</dbReference>
<dbReference type="PANTHER" id="PTHR30035">
    <property type="entry name" value="LIPOPROTEIN VACJ-RELATED"/>
    <property type="match status" value="1"/>
</dbReference>
<evidence type="ECO:0000313" key="2">
    <source>
        <dbReference type="EMBL" id="SMF04445.1"/>
    </source>
</evidence>
<dbReference type="GO" id="GO:0016787">
    <property type="term" value="F:hydrolase activity"/>
    <property type="evidence" value="ECO:0007669"/>
    <property type="project" value="UniProtKB-KW"/>
</dbReference>
<sequence>MIILKHSIEKKSIAAYFLIFLSVLFFYSTAFASSSNSTTEFPIVDPYKATIFGTPPDLMQTFSEPAETKKCQIEIEDRRIPGIFWYSKEFNYTTAMQKEKAPLLFIIAGTGSEHNSTKMKFLVQLFYAAGFHVVALSSPTHMNFVVSASRYAAPGYVPNDVEDLYRVMKWIKTELEDEYEINGYEITGYSLGAMHSAFIAHLDETRKDFSFKKVLMINPPVNLYNSALRFDSWLTPENLGGKEPRQVIDELIHSFSEMYLNTDVTDFDDNFLYALSNHNNFSKMDLKAVIAASFRLSSANMIFTSDVCINAGYIVPVSKTLSTGDDLLPYTKIAAAITFERYVDEYLLPYQQFITPGITKEELIRRCSLESIEEYLKTSNKIFVLGNLDDVILDKSEVGFLQKTFGSRAVFFAHGGHCGNIMFKPFAAKAQEMLKL</sequence>
<feature type="transmembrane region" description="Helical" evidence="1">
    <location>
        <begin position="12"/>
        <end position="32"/>
    </location>
</feature>